<reference evidence="2 3" key="1">
    <citation type="submission" date="2023-09" db="EMBL/GenBank/DDBJ databases">
        <authorList>
            <person name="Rey-Velasco X."/>
        </authorList>
    </citation>
    <scope>NUCLEOTIDE SEQUENCE [LARGE SCALE GENOMIC DNA]</scope>
    <source>
        <strain evidence="2 3">F388</strain>
    </source>
</reference>
<accession>A0ABU3ADB3</accession>
<keyword evidence="3" id="KW-1185">Reference proteome</keyword>
<comment type="caution">
    <text evidence="2">The sequence shown here is derived from an EMBL/GenBank/DDBJ whole genome shotgun (WGS) entry which is preliminary data.</text>
</comment>
<feature type="transmembrane region" description="Helical" evidence="1">
    <location>
        <begin position="7"/>
        <end position="25"/>
    </location>
</feature>
<evidence type="ECO:0000313" key="3">
    <source>
        <dbReference type="Proteomes" id="UP001255246"/>
    </source>
</evidence>
<evidence type="ECO:0000313" key="2">
    <source>
        <dbReference type="EMBL" id="MDT0607908.1"/>
    </source>
</evidence>
<keyword evidence="1" id="KW-1133">Transmembrane helix</keyword>
<keyword evidence="1" id="KW-0472">Membrane</keyword>
<sequence length="94" mass="10444">MKLSIRNALYIAGAILLAAALISQFKDADLIWATLMVLTSVIILLWAYREDKKLSNCKKSTNSKKKIFGLTLGIIAIFLGLGFSIGKLIYLWSH</sequence>
<dbReference type="EMBL" id="JAVRHR010000003">
    <property type="protein sequence ID" value="MDT0607908.1"/>
    <property type="molecule type" value="Genomic_DNA"/>
</dbReference>
<gene>
    <name evidence="2" type="ORF">RM706_12750</name>
</gene>
<feature type="transmembrane region" description="Helical" evidence="1">
    <location>
        <begin position="31"/>
        <end position="48"/>
    </location>
</feature>
<feature type="transmembrane region" description="Helical" evidence="1">
    <location>
        <begin position="68"/>
        <end position="92"/>
    </location>
</feature>
<proteinExistence type="predicted"/>
<dbReference type="RefSeq" id="WP_311352122.1">
    <property type="nucleotide sequence ID" value="NZ_JAVRHR010000003.1"/>
</dbReference>
<name>A0ABU3ADB3_9FLAO</name>
<organism evidence="2 3">
    <name type="scientific">Croceitalea rosinachiae</name>
    <dbReference type="NCBI Taxonomy" id="3075596"/>
    <lineage>
        <taxon>Bacteria</taxon>
        <taxon>Pseudomonadati</taxon>
        <taxon>Bacteroidota</taxon>
        <taxon>Flavobacteriia</taxon>
        <taxon>Flavobacteriales</taxon>
        <taxon>Flavobacteriaceae</taxon>
        <taxon>Croceitalea</taxon>
    </lineage>
</organism>
<dbReference type="Proteomes" id="UP001255246">
    <property type="component" value="Unassembled WGS sequence"/>
</dbReference>
<keyword evidence="1" id="KW-0812">Transmembrane</keyword>
<evidence type="ECO:0000256" key="1">
    <source>
        <dbReference type="SAM" id="Phobius"/>
    </source>
</evidence>
<protein>
    <submittedName>
        <fullName evidence="2">Uncharacterized protein</fullName>
    </submittedName>
</protein>